<dbReference type="EMBL" id="HG996467">
    <property type="protein sequence ID" value="CAG1861823.1"/>
    <property type="molecule type" value="Genomic_DNA"/>
</dbReference>
<protein>
    <submittedName>
        <fullName evidence="2">(wild Malaysian banana) hypothetical protein</fullName>
    </submittedName>
</protein>
<dbReference type="InParanoid" id="A0A804I1Y0"/>
<dbReference type="Proteomes" id="UP000012960">
    <property type="component" value="Unplaced"/>
</dbReference>
<name>A0A804I1Y0_MUSAM</name>
<evidence type="ECO:0000256" key="1">
    <source>
        <dbReference type="SAM" id="MobiDB-lite"/>
    </source>
</evidence>
<keyword evidence="4" id="KW-1185">Reference proteome</keyword>
<gene>
    <name evidence="2" type="ORF">GSMUA_67170.1</name>
</gene>
<evidence type="ECO:0000313" key="2">
    <source>
        <dbReference type="EMBL" id="CAG1861823.1"/>
    </source>
</evidence>
<sequence>MEIPYQEKFLFLDPSPSPDPPHGYRPLNQIYLPLCCKLIASCGPIESPNGRGSRCPGGAETHRGTAVAPPLDPN</sequence>
<evidence type="ECO:0000313" key="3">
    <source>
        <dbReference type="EnsemblPlants" id="Ma02_p12180.1"/>
    </source>
</evidence>
<feature type="region of interest" description="Disordered" evidence="1">
    <location>
        <begin position="48"/>
        <end position="74"/>
    </location>
</feature>
<dbReference type="Gramene" id="Ma02_t12180.1">
    <property type="protein sequence ID" value="Ma02_p12180.1"/>
    <property type="gene ID" value="Ma02_g12180"/>
</dbReference>
<organism evidence="3 4">
    <name type="scientific">Musa acuminata subsp. malaccensis</name>
    <name type="common">Wild banana</name>
    <name type="synonym">Musa malaccensis</name>
    <dbReference type="NCBI Taxonomy" id="214687"/>
    <lineage>
        <taxon>Eukaryota</taxon>
        <taxon>Viridiplantae</taxon>
        <taxon>Streptophyta</taxon>
        <taxon>Embryophyta</taxon>
        <taxon>Tracheophyta</taxon>
        <taxon>Spermatophyta</taxon>
        <taxon>Magnoliopsida</taxon>
        <taxon>Liliopsida</taxon>
        <taxon>Zingiberales</taxon>
        <taxon>Musaceae</taxon>
        <taxon>Musa</taxon>
    </lineage>
</organism>
<proteinExistence type="predicted"/>
<reference evidence="3" key="2">
    <citation type="submission" date="2021-05" db="UniProtKB">
        <authorList>
            <consortium name="EnsemblPlants"/>
        </authorList>
    </citation>
    <scope>IDENTIFICATION</scope>
    <source>
        <strain evidence="3">subsp. malaccensis</strain>
    </source>
</reference>
<dbReference type="AlphaFoldDB" id="A0A804I1Y0"/>
<reference evidence="2" key="1">
    <citation type="submission" date="2021-03" db="EMBL/GenBank/DDBJ databases">
        <authorList>
            <consortium name="Genoscope - CEA"/>
            <person name="William W."/>
        </authorList>
    </citation>
    <scope>NUCLEOTIDE SEQUENCE</scope>
    <source>
        <strain evidence="2">Doubled-haploid Pahang</strain>
    </source>
</reference>
<dbReference type="EnsemblPlants" id="Ma02_t12180.1">
    <property type="protein sequence ID" value="Ma02_p12180.1"/>
    <property type="gene ID" value="Ma02_g12180"/>
</dbReference>
<accession>A0A804I1Y0</accession>
<evidence type="ECO:0000313" key="4">
    <source>
        <dbReference type="Proteomes" id="UP000012960"/>
    </source>
</evidence>